<feature type="transmembrane region" description="Helical" evidence="8">
    <location>
        <begin position="392"/>
        <end position="410"/>
    </location>
</feature>
<keyword evidence="3" id="KW-0328">Glycosyltransferase</keyword>
<dbReference type="NCBIfam" id="NF011305">
    <property type="entry name" value="PRK14716.1-3"/>
    <property type="match status" value="1"/>
</dbReference>
<feature type="domain" description="Glycosyltransferase 2-like" evidence="9">
    <location>
        <begin position="162"/>
        <end position="370"/>
    </location>
</feature>
<dbReference type="Proteomes" id="UP001157138">
    <property type="component" value="Unassembled WGS sequence"/>
</dbReference>
<dbReference type="InterPro" id="IPR050321">
    <property type="entry name" value="Glycosyltr_2/OpgH_subfam"/>
</dbReference>
<feature type="transmembrane region" description="Helical" evidence="8">
    <location>
        <begin position="16"/>
        <end position="41"/>
    </location>
</feature>
<evidence type="ECO:0000256" key="4">
    <source>
        <dbReference type="ARBA" id="ARBA00022679"/>
    </source>
</evidence>
<feature type="transmembrane region" description="Helical" evidence="8">
    <location>
        <begin position="357"/>
        <end position="377"/>
    </location>
</feature>
<evidence type="ECO:0000256" key="7">
    <source>
        <dbReference type="ARBA" id="ARBA00023136"/>
    </source>
</evidence>
<evidence type="ECO:0000313" key="11">
    <source>
        <dbReference type="Proteomes" id="UP001157138"/>
    </source>
</evidence>
<evidence type="ECO:0000259" key="9">
    <source>
        <dbReference type="Pfam" id="PF13632"/>
    </source>
</evidence>
<name>A0ABQ6F1Q1_9VIBR</name>
<dbReference type="Pfam" id="PF13632">
    <property type="entry name" value="Glyco_trans_2_3"/>
    <property type="match status" value="1"/>
</dbReference>
<evidence type="ECO:0000256" key="1">
    <source>
        <dbReference type="ARBA" id="ARBA00004141"/>
    </source>
</evidence>
<keyword evidence="6 8" id="KW-1133">Transmembrane helix</keyword>
<evidence type="ECO:0000256" key="6">
    <source>
        <dbReference type="ARBA" id="ARBA00022989"/>
    </source>
</evidence>
<evidence type="ECO:0000256" key="5">
    <source>
        <dbReference type="ARBA" id="ARBA00022692"/>
    </source>
</evidence>
<evidence type="ECO:0000313" key="10">
    <source>
        <dbReference type="EMBL" id="GLT18710.1"/>
    </source>
</evidence>
<dbReference type="RefSeq" id="WP_284192588.1">
    <property type="nucleotide sequence ID" value="NZ_BSPW01000052.1"/>
</dbReference>
<keyword evidence="5 8" id="KW-0812">Transmembrane</keyword>
<evidence type="ECO:0000256" key="2">
    <source>
        <dbReference type="ARBA" id="ARBA00004881"/>
    </source>
</evidence>
<organism evidence="10 11">
    <name type="scientific">Vibrio zhanjiangensis</name>
    <dbReference type="NCBI Taxonomy" id="1046128"/>
    <lineage>
        <taxon>Bacteria</taxon>
        <taxon>Pseudomonadati</taxon>
        <taxon>Pseudomonadota</taxon>
        <taxon>Gammaproteobacteria</taxon>
        <taxon>Vibrionales</taxon>
        <taxon>Vibrionaceae</taxon>
        <taxon>Vibrio</taxon>
    </lineage>
</organism>
<comment type="subcellular location">
    <subcellularLocation>
        <location evidence="1">Membrane</location>
        <topology evidence="1">Multi-pass membrane protein</topology>
    </subcellularLocation>
</comment>
<keyword evidence="11" id="KW-1185">Reference proteome</keyword>
<keyword evidence="4" id="KW-0808">Transferase</keyword>
<proteinExistence type="predicted"/>
<sequence>MSVFDFFLLYLYFLKYIATFLLIFLFYFGLDDVCIDIIYWYNRLSSKHLKKHSDINLENIVDLPHQNMAIMIPAWQEHGVVEKMVSNLATSCKYDNYHIFVGTYPNDIETKKCIDEVCNRFDNVHNVVCKKPGPTSKADCLNNIFDFILKKEAEDGINFSGFILHDAEDVTHSHELQLFNAYLPQYDLIQIPVYPYVRKWYQFTSSHYIDEFSELHEKDLVVRMSMTNQVPSAGVGTCLSRRAMMRLAYKGKGRPFDCASLTEDYDISIRLRQWGMKEIFVRSYAKNTGFDFCKDNKTSLISVREFFPSSFRAAVRQKSRWIVGIVFQGWKNIGWTNDWKMNYFLWRDRRCVISNTVSFLSMIIFIQILCITFYQFIFEDSYFFVSIFEDYFLIQLISYANILFFINRIVHRFVFVRRFYGLINAFISVPRTVWGNVINFFANIRAIYLVMSKDNVMKISWDKTDHDFPDIDNT</sequence>
<dbReference type="Gene3D" id="3.90.550.10">
    <property type="entry name" value="Spore Coat Polysaccharide Biosynthesis Protein SpsA, Chain A"/>
    <property type="match status" value="1"/>
</dbReference>
<protein>
    <recommendedName>
        <fullName evidence="9">Glycosyltransferase 2-like domain-containing protein</fullName>
    </recommendedName>
</protein>
<dbReference type="EMBL" id="BSPW01000052">
    <property type="protein sequence ID" value="GLT18710.1"/>
    <property type="molecule type" value="Genomic_DNA"/>
</dbReference>
<gene>
    <name evidence="10" type="ORF">GCM10007938_24910</name>
</gene>
<evidence type="ECO:0000256" key="3">
    <source>
        <dbReference type="ARBA" id="ARBA00022676"/>
    </source>
</evidence>
<comment type="caution">
    <text evidence="10">The sequence shown here is derived from an EMBL/GenBank/DDBJ whole genome shotgun (WGS) entry which is preliminary data.</text>
</comment>
<evidence type="ECO:0000256" key="8">
    <source>
        <dbReference type="SAM" id="Phobius"/>
    </source>
</evidence>
<dbReference type="PANTHER" id="PTHR43867:SF2">
    <property type="entry name" value="CELLULOSE SYNTHASE CATALYTIC SUBUNIT A [UDP-FORMING]"/>
    <property type="match status" value="1"/>
</dbReference>
<dbReference type="SUPFAM" id="SSF53448">
    <property type="entry name" value="Nucleotide-diphospho-sugar transferases"/>
    <property type="match status" value="1"/>
</dbReference>
<accession>A0ABQ6F1Q1</accession>
<keyword evidence="7 8" id="KW-0472">Membrane</keyword>
<dbReference type="PANTHER" id="PTHR43867">
    <property type="entry name" value="CELLULOSE SYNTHASE CATALYTIC SUBUNIT A [UDP-FORMING]"/>
    <property type="match status" value="1"/>
</dbReference>
<dbReference type="InterPro" id="IPR001173">
    <property type="entry name" value="Glyco_trans_2-like"/>
</dbReference>
<reference evidence="11" key="1">
    <citation type="journal article" date="2019" name="Int. J. Syst. Evol. Microbiol.">
        <title>The Global Catalogue of Microorganisms (GCM) 10K type strain sequencing project: providing services to taxonomists for standard genome sequencing and annotation.</title>
        <authorList>
            <consortium name="The Broad Institute Genomics Platform"/>
            <consortium name="The Broad Institute Genome Sequencing Center for Infectious Disease"/>
            <person name="Wu L."/>
            <person name="Ma J."/>
        </authorList>
    </citation>
    <scope>NUCLEOTIDE SEQUENCE [LARGE SCALE GENOMIC DNA]</scope>
    <source>
        <strain evidence="11">NBRC 108723</strain>
    </source>
</reference>
<dbReference type="InterPro" id="IPR029044">
    <property type="entry name" value="Nucleotide-diphossugar_trans"/>
</dbReference>
<comment type="pathway">
    <text evidence="2">Glycan metabolism.</text>
</comment>